<keyword evidence="2" id="KW-1185">Reference proteome</keyword>
<dbReference type="EMBL" id="KZ613947">
    <property type="protein sequence ID" value="PMD38609.1"/>
    <property type="molecule type" value="Genomic_DNA"/>
</dbReference>
<dbReference type="AlphaFoldDB" id="A0A2J6RJC6"/>
<evidence type="ECO:0000313" key="2">
    <source>
        <dbReference type="Proteomes" id="UP000235786"/>
    </source>
</evidence>
<name>A0A2J6RJC6_HYAVF</name>
<dbReference type="STRING" id="1149755.A0A2J6RJC6"/>
<dbReference type="Pfam" id="PF11951">
    <property type="entry name" value="Fungal_trans_2"/>
    <property type="match status" value="1"/>
</dbReference>
<accession>A0A2J6RJC6</accession>
<dbReference type="PANTHER" id="PTHR37540:SF5">
    <property type="entry name" value="TRANSCRIPTION FACTOR DOMAIN-CONTAINING PROTEIN"/>
    <property type="match status" value="1"/>
</dbReference>
<sequence>MDQGQSPKQWTFVTALEPAQFQNPSSQWLVRSAVKRDYLRSRRSKPRSAPRMIAPRERSIAQSSALQTLEVEATQSLTSDDLAENGTQREQENASNMHVVQINYSGAAAETSASFVPDWILGTHVWRTEDAMAAFNIPQRYYGYYSDVINHFLTVIVPVWLRFDEQGPSSFVDNQLKASMKSRPVLECLVAFSLSHQDCLNRRLVGHRARRHNTEAVRMINDSLNNATWDDSTIMAVALLCITSATLVADPIQTKDEHLKEIEIHMDGMETMVKLRGGIYNLGMNGALNEIICWLDQLVTELTSKPPRFAPPPGIPAIPLIDKPNYAVDLTSPIPWSIFMLAPQNTEPERSILGILSQLAHLTHTQADLAQSQNTDQAQHAAFEQWLALMEQHTATYLSKATVAENRTHVEPFREATCIAGSIYTQLQFRDAEPSASNLQLLKEHLVSVLAHLNIENIAPDRLPTEGPFLLWILFCGGILCMGGEERGFFVERIVRLVELLGLKGWEEVEGILRGYLWTERVGGRICLVLWDEVEMARHRPTEMDVRQ</sequence>
<dbReference type="InterPro" id="IPR021858">
    <property type="entry name" value="Fun_TF"/>
</dbReference>
<dbReference type="PANTHER" id="PTHR37540">
    <property type="entry name" value="TRANSCRIPTION FACTOR (ACR-2), PUTATIVE-RELATED-RELATED"/>
    <property type="match status" value="1"/>
</dbReference>
<reference evidence="1 2" key="1">
    <citation type="submission" date="2016-04" db="EMBL/GenBank/DDBJ databases">
        <title>A degradative enzymes factory behind the ericoid mycorrhizal symbiosis.</title>
        <authorList>
            <consortium name="DOE Joint Genome Institute"/>
            <person name="Martino E."/>
            <person name="Morin E."/>
            <person name="Grelet G."/>
            <person name="Kuo A."/>
            <person name="Kohler A."/>
            <person name="Daghino S."/>
            <person name="Barry K."/>
            <person name="Choi C."/>
            <person name="Cichocki N."/>
            <person name="Clum A."/>
            <person name="Copeland A."/>
            <person name="Hainaut M."/>
            <person name="Haridas S."/>
            <person name="Labutti K."/>
            <person name="Lindquist E."/>
            <person name="Lipzen A."/>
            <person name="Khouja H.-R."/>
            <person name="Murat C."/>
            <person name="Ohm R."/>
            <person name="Olson A."/>
            <person name="Spatafora J."/>
            <person name="Veneault-Fourrey C."/>
            <person name="Henrissat B."/>
            <person name="Grigoriev I."/>
            <person name="Martin F."/>
            <person name="Perotto S."/>
        </authorList>
    </citation>
    <scope>NUCLEOTIDE SEQUENCE [LARGE SCALE GENOMIC DNA]</scope>
    <source>
        <strain evidence="1 2">F</strain>
    </source>
</reference>
<protein>
    <submittedName>
        <fullName evidence="1">Uncharacterized protein</fullName>
    </submittedName>
</protein>
<proteinExistence type="predicted"/>
<gene>
    <name evidence="1" type="ORF">L207DRAFT_513151</name>
</gene>
<evidence type="ECO:0000313" key="1">
    <source>
        <dbReference type="EMBL" id="PMD38609.1"/>
    </source>
</evidence>
<organism evidence="1 2">
    <name type="scientific">Hyaloscypha variabilis (strain UAMH 11265 / GT02V1 / F)</name>
    <name type="common">Meliniomyces variabilis</name>
    <dbReference type="NCBI Taxonomy" id="1149755"/>
    <lineage>
        <taxon>Eukaryota</taxon>
        <taxon>Fungi</taxon>
        <taxon>Dikarya</taxon>
        <taxon>Ascomycota</taxon>
        <taxon>Pezizomycotina</taxon>
        <taxon>Leotiomycetes</taxon>
        <taxon>Helotiales</taxon>
        <taxon>Hyaloscyphaceae</taxon>
        <taxon>Hyaloscypha</taxon>
        <taxon>Hyaloscypha variabilis</taxon>
    </lineage>
</organism>
<dbReference type="Proteomes" id="UP000235786">
    <property type="component" value="Unassembled WGS sequence"/>
</dbReference>
<dbReference type="OrthoDB" id="4158087at2759"/>